<dbReference type="AlphaFoldDB" id="A0A0G4KAJ7"/>
<reference evidence="2 3" key="1">
    <citation type="submission" date="2015-04" db="EMBL/GenBank/DDBJ databases">
        <authorList>
            <person name="Mushtaq Mamoona"/>
        </authorList>
    </citation>
    <scope>NUCLEOTIDE SEQUENCE [LARGE SCALE GENOMIC DNA]</scope>
    <source>
        <strain evidence="2 3">AN4859/03</strain>
    </source>
</reference>
<name>A0A0G4KAJ7_9SPIR</name>
<dbReference type="Proteomes" id="UP000043763">
    <property type="component" value="Unassembled WGS sequence"/>
</dbReference>
<dbReference type="EMBL" id="CVLB01000003">
    <property type="protein sequence ID" value="CRF35391.1"/>
    <property type="molecule type" value="Genomic_DNA"/>
</dbReference>
<dbReference type="RefSeq" id="WP_048596005.1">
    <property type="nucleotide sequence ID" value="NZ_CVLB01000003.1"/>
</dbReference>
<proteinExistence type="predicted"/>
<evidence type="ECO:0000313" key="2">
    <source>
        <dbReference type="EMBL" id="CRF35395.1"/>
    </source>
</evidence>
<accession>A0A0G4KAJ7</accession>
<dbReference type="OrthoDB" id="308584at2"/>
<sequence>MIKLRMFFIIYEKALDLVEKKEYDGAADQFEYLLEMLENNKNVIEDYEELKESINNNIAGCKLFMKGL</sequence>
<evidence type="ECO:0000313" key="3">
    <source>
        <dbReference type="Proteomes" id="UP000043763"/>
    </source>
</evidence>
<dbReference type="EMBL" id="CVLB01000003">
    <property type="protein sequence ID" value="CRF35395.1"/>
    <property type="molecule type" value="Genomic_DNA"/>
</dbReference>
<evidence type="ECO:0000313" key="1">
    <source>
        <dbReference type="EMBL" id="CRF35391.1"/>
    </source>
</evidence>
<keyword evidence="3" id="KW-1185">Reference proteome</keyword>
<protein>
    <submittedName>
        <fullName evidence="2">Uncharacterized protein</fullName>
    </submittedName>
</protein>
<gene>
    <name evidence="1" type="ORF">BRSU_2625</name>
    <name evidence="2" type="ORF">BRSU_2627</name>
</gene>
<organism evidence="2 3">
    <name type="scientific">Brachyspira suanatina</name>
    <dbReference type="NCBI Taxonomy" id="381802"/>
    <lineage>
        <taxon>Bacteria</taxon>
        <taxon>Pseudomonadati</taxon>
        <taxon>Spirochaetota</taxon>
        <taxon>Spirochaetia</taxon>
        <taxon>Brachyspirales</taxon>
        <taxon>Brachyspiraceae</taxon>
        <taxon>Brachyspira</taxon>
    </lineage>
</organism>